<evidence type="ECO:0000256" key="13">
    <source>
        <dbReference type="PIRSR" id="PIRSR006816-2"/>
    </source>
</evidence>
<keyword evidence="6 11" id="KW-0274">FAD</keyword>
<protein>
    <recommendedName>
        <fullName evidence="11">Dihydroorotate dehydrogenase B (NAD(+)), electron transfer subunit</fullName>
    </recommendedName>
    <alternativeName>
        <fullName evidence="11">Dihydroorotate oxidase B, electron transfer subunit</fullName>
    </alternativeName>
</protein>
<dbReference type="CDD" id="cd06218">
    <property type="entry name" value="DHOD_e_trans"/>
    <property type="match status" value="1"/>
</dbReference>
<evidence type="ECO:0000256" key="11">
    <source>
        <dbReference type="HAMAP-Rule" id="MF_01211"/>
    </source>
</evidence>
<evidence type="ECO:0000256" key="8">
    <source>
        <dbReference type="ARBA" id="ARBA00022982"/>
    </source>
</evidence>
<feature type="binding site" evidence="11 13">
    <location>
        <position position="237"/>
    </location>
    <ligand>
        <name>[2Fe-2S] cluster</name>
        <dbReference type="ChEBI" id="CHEBI:190135"/>
    </ligand>
</feature>
<dbReference type="PROSITE" id="PS51384">
    <property type="entry name" value="FAD_FR"/>
    <property type="match status" value="1"/>
</dbReference>
<reference evidence="15 16" key="1">
    <citation type="submission" date="2018-10" db="EMBL/GenBank/DDBJ databases">
        <title>Oceanobacillus sp. YLB-02 draft genome.</title>
        <authorList>
            <person name="Yu L."/>
        </authorList>
    </citation>
    <scope>NUCLEOTIDE SEQUENCE [LARGE SCALE GENOMIC DNA]</scope>
    <source>
        <strain evidence="15 16">YLB-02</strain>
    </source>
</reference>
<keyword evidence="2 11" id="KW-0813">Transport</keyword>
<dbReference type="RefSeq" id="WP_121523143.1">
    <property type="nucleotide sequence ID" value="NZ_RCHR01000003.1"/>
</dbReference>
<comment type="caution">
    <text evidence="11">Lacks conserved residue(s) required for the propagation of feature annotation.</text>
</comment>
<comment type="caution">
    <text evidence="15">The sequence shown here is derived from an EMBL/GenBank/DDBJ whole genome shotgun (WGS) entry which is preliminary data.</text>
</comment>
<dbReference type="PIRSF" id="PIRSF006816">
    <property type="entry name" value="Cyc3_hyd_g"/>
    <property type="match status" value="1"/>
</dbReference>
<evidence type="ECO:0000256" key="10">
    <source>
        <dbReference type="ARBA" id="ARBA00023014"/>
    </source>
</evidence>
<feature type="binding site" evidence="11 12">
    <location>
        <begin position="50"/>
        <end position="53"/>
    </location>
    <ligand>
        <name>FAD</name>
        <dbReference type="ChEBI" id="CHEBI:57692"/>
    </ligand>
</feature>
<evidence type="ECO:0000313" key="15">
    <source>
        <dbReference type="EMBL" id="RLL45522.1"/>
    </source>
</evidence>
<dbReference type="Proteomes" id="UP000270219">
    <property type="component" value="Unassembled WGS sequence"/>
</dbReference>
<evidence type="ECO:0000256" key="9">
    <source>
        <dbReference type="ARBA" id="ARBA00023004"/>
    </source>
</evidence>
<dbReference type="Gene3D" id="3.40.50.80">
    <property type="entry name" value="Nucleotide-binding domain of ferredoxin-NADP reductase (FNR) module"/>
    <property type="match status" value="1"/>
</dbReference>
<dbReference type="InterPro" id="IPR019480">
    <property type="entry name" value="Dihydroorotate_DH_Fe-S-bd"/>
</dbReference>
<evidence type="ECO:0000256" key="2">
    <source>
        <dbReference type="ARBA" id="ARBA00022448"/>
    </source>
</evidence>
<evidence type="ECO:0000256" key="5">
    <source>
        <dbReference type="ARBA" id="ARBA00022723"/>
    </source>
</evidence>
<feature type="binding site" evidence="11 12">
    <location>
        <begin position="74"/>
        <end position="75"/>
    </location>
    <ligand>
        <name>FAD</name>
        <dbReference type="ChEBI" id="CHEBI:57692"/>
    </ligand>
</feature>
<dbReference type="PANTHER" id="PTHR43513:SF3">
    <property type="entry name" value="DIHYDROOROTATE DEHYDROGENASE B (NAD(+)), ELECTRON TRANSFER SUBUNIT-RELATED"/>
    <property type="match status" value="1"/>
</dbReference>
<dbReference type="GO" id="GO:0009055">
    <property type="term" value="F:electron transfer activity"/>
    <property type="evidence" value="ECO:0007669"/>
    <property type="project" value="UniProtKB-UniRule"/>
</dbReference>
<dbReference type="Gene3D" id="2.10.240.10">
    <property type="entry name" value="Dihydroorotate dehydrogenase, electron transfer subunit"/>
    <property type="match status" value="1"/>
</dbReference>
<keyword evidence="5 11" id="KW-0479">Metal-binding</keyword>
<evidence type="ECO:0000256" key="3">
    <source>
        <dbReference type="ARBA" id="ARBA00022630"/>
    </source>
</evidence>
<comment type="cofactor">
    <cofactor evidence="11">
        <name>[2Fe-2S] cluster</name>
        <dbReference type="ChEBI" id="CHEBI:190135"/>
    </cofactor>
    <text evidence="11">Binds 1 [2Fe-2S] cluster per subunit.</text>
</comment>
<organism evidence="15 16">
    <name type="scientific">Oceanobacillus piezotolerans</name>
    <dbReference type="NCBI Taxonomy" id="2448030"/>
    <lineage>
        <taxon>Bacteria</taxon>
        <taxon>Bacillati</taxon>
        <taxon>Bacillota</taxon>
        <taxon>Bacilli</taxon>
        <taxon>Bacillales</taxon>
        <taxon>Bacillaceae</taxon>
        <taxon>Oceanobacillus</taxon>
    </lineage>
</organism>
<dbReference type="SUPFAM" id="SSF52343">
    <property type="entry name" value="Ferredoxin reductase-like, C-terminal NADP-linked domain"/>
    <property type="match status" value="1"/>
</dbReference>
<feature type="binding site" evidence="11 13">
    <location>
        <position position="215"/>
    </location>
    <ligand>
        <name>[2Fe-2S] cluster</name>
        <dbReference type="ChEBI" id="CHEBI:190135"/>
    </ligand>
</feature>
<dbReference type="InterPro" id="IPR050353">
    <property type="entry name" value="PyrK_electron_transfer"/>
</dbReference>
<dbReference type="InterPro" id="IPR023455">
    <property type="entry name" value="Dihydroorotate_DHASE_ETsu"/>
</dbReference>
<dbReference type="Pfam" id="PF00175">
    <property type="entry name" value="NAD_binding_1"/>
    <property type="match status" value="1"/>
</dbReference>
<dbReference type="InterPro" id="IPR017938">
    <property type="entry name" value="Riboflavin_synthase-like_b-brl"/>
</dbReference>
<evidence type="ECO:0000256" key="12">
    <source>
        <dbReference type="PIRSR" id="PIRSR006816-1"/>
    </source>
</evidence>
<comment type="cofactor">
    <cofactor evidence="11 12">
        <name>FAD</name>
        <dbReference type="ChEBI" id="CHEBI:57692"/>
    </cofactor>
    <text evidence="11 12">Binds 1 FAD per subunit.</text>
</comment>
<dbReference type="InterPro" id="IPR037117">
    <property type="entry name" value="Dihydroorotate_DH_ele_sf"/>
</dbReference>
<dbReference type="UniPathway" id="UPA00070">
    <property type="reaction ID" value="UER00945"/>
</dbReference>
<evidence type="ECO:0000259" key="14">
    <source>
        <dbReference type="PROSITE" id="PS51384"/>
    </source>
</evidence>
<sequence length="250" mass="27298">MISKEIMQILSVSEIASETVEMVLRNEYISEQAIPGQFLHILIDGHTLRRPISIADINRESKTVTILFKIIGDGTKTLAGFKEGMEIDVLGPSGNGFLIEEQDSVVLLIGGGIGVPPMYYLARTMVKKGKKVIAVLGFQSKSHVFYEEKFKELGETIVVTNDGSYGERGFVTDILGKIGSFDTYYSCGPVPMLRAVTNELQGRRGFISIEERMGCGVGACLACVIPATDEKGYKKICSDGPVFDAREVTL</sequence>
<evidence type="ECO:0000256" key="7">
    <source>
        <dbReference type="ARBA" id="ARBA00022975"/>
    </source>
</evidence>
<dbReference type="InterPro" id="IPR039261">
    <property type="entry name" value="FNR_nucleotide-bd"/>
</dbReference>
<dbReference type="InterPro" id="IPR012165">
    <property type="entry name" value="Cyt_c3_hydrogenase_gsu"/>
</dbReference>
<dbReference type="SUPFAM" id="SSF63380">
    <property type="entry name" value="Riboflavin synthase domain-like"/>
    <property type="match status" value="1"/>
</dbReference>
<dbReference type="GO" id="GO:0016491">
    <property type="term" value="F:oxidoreductase activity"/>
    <property type="evidence" value="ECO:0007669"/>
    <property type="project" value="InterPro"/>
</dbReference>
<comment type="similarity">
    <text evidence="1 11">Belongs to the PyrK family.</text>
</comment>
<keyword evidence="3 11" id="KW-0285">Flavoprotein</keyword>
<dbReference type="GO" id="GO:0046872">
    <property type="term" value="F:metal ion binding"/>
    <property type="evidence" value="ECO:0007669"/>
    <property type="project" value="UniProtKB-KW"/>
</dbReference>
<dbReference type="EMBL" id="RCHR01000003">
    <property type="protein sequence ID" value="RLL45522.1"/>
    <property type="molecule type" value="Genomic_DNA"/>
</dbReference>
<evidence type="ECO:0000313" key="16">
    <source>
        <dbReference type="Proteomes" id="UP000270219"/>
    </source>
</evidence>
<dbReference type="GO" id="GO:0050660">
    <property type="term" value="F:flavin adenine dinucleotide binding"/>
    <property type="evidence" value="ECO:0007669"/>
    <property type="project" value="InterPro"/>
</dbReference>
<dbReference type="AlphaFoldDB" id="A0A498DP67"/>
<proteinExistence type="inferred from homology"/>
<feature type="domain" description="FAD-binding FR-type" evidence="14">
    <location>
        <begin position="2"/>
        <end position="99"/>
    </location>
</feature>
<dbReference type="InterPro" id="IPR017927">
    <property type="entry name" value="FAD-bd_FR_type"/>
</dbReference>
<dbReference type="HAMAP" id="MF_01211">
    <property type="entry name" value="DHODB_Fe_S_bind"/>
    <property type="match status" value="1"/>
</dbReference>
<dbReference type="GO" id="GO:0051537">
    <property type="term" value="F:2 iron, 2 sulfur cluster binding"/>
    <property type="evidence" value="ECO:0007669"/>
    <property type="project" value="UniProtKB-KW"/>
</dbReference>
<dbReference type="Gene3D" id="2.40.30.10">
    <property type="entry name" value="Translation factors"/>
    <property type="match status" value="1"/>
</dbReference>
<comment type="function">
    <text evidence="11">Responsible for channeling the electrons from the oxidation of dihydroorotate from the FMN redox center in the PyrD type B subunit to the ultimate electron acceptor NAD(+).</text>
</comment>
<comment type="cofactor">
    <cofactor evidence="13">
        <name>[2Fe-2S] cluster</name>
        <dbReference type="ChEBI" id="CHEBI:190135"/>
    </cofactor>
    <text evidence="13">Binds 1 [2Fe-2S] cluster per subunit.</text>
</comment>
<feature type="binding site" evidence="11 13">
    <location>
        <position position="220"/>
    </location>
    <ligand>
        <name>[2Fe-2S] cluster</name>
        <dbReference type="ChEBI" id="CHEBI:190135"/>
    </ligand>
</feature>
<dbReference type="OrthoDB" id="9778346at2"/>
<evidence type="ECO:0000256" key="1">
    <source>
        <dbReference type="ARBA" id="ARBA00006422"/>
    </source>
</evidence>
<name>A0A498DP67_9BACI</name>
<keyword evidence="9 11" id="KW-0408">Iron</keyword>
<evidence type="ECO:0000256" key="4">
    <source>
        <dbReference type="ARBA" id="ARBA00022714"/>
    </source>
</evidence>
<accession>A0A498DP67</accession>
<keyword evidence="4 11" id="KW-0001">2Fe-2S</keyword>
<gene>
    <name evidence="11" type="primary">pyrK</name>
    <name evidence="15" type="ORF">D8M04_10400</name>
</gene>
<dbReference type="PANTHER" id="PTHR43513">
    <property type="entry name" value="DIHYDROOROTATE DEHYDROGENASE B (NAD(+)), ELECTRON TRANSFER SUBUNIT"/>
    <property type="match status" value="1"/>
</dbReference>
<dbReference type="InterPro" id="IPR001433">
    <property type="entry name" value="OxRdtase_FAD/NAD-bd"/>
</dbReference>
<comment type="pathway">
    <text evidence="11">Pyrimidine metabolism; UMP biosynthesis via de novo pathway; orotate from (S)-dihydroorotate (NAD(+) route): step 1/1.</text>
</comment>
<dbReference type="Pfam" id="PF10418">
    <property type="entry name" value="DHODB_Fe-S_bind"/>
    <property type="match status" value="1"/>
</dbReference>
<keyword evidence="10 11" id="KW-0411">Iron-sulfur</keyword>
<keyword evidence="7 11" id="KW-0665">Pyrimidine biosynthesis</keyword>
<comment type="subunit">
    <text evidence="11">Heterotetramer of 2 PyrK and 2 PyrD type B subunits.</text>
</comment>
<evidence type="ECO:0000256" key="6">
    <source>
        <dbReference type="ARBA" id="ARBA00022827"/>
    </source>
</evidence>
<feature type="binding site" evidence="11 13">
    <location>
        <position position="223"/>
    </location>
    <ligand>
        <name>[2Fe-2S] cluster</name>
        <dbReference type="ChEBI" id="CHEBI:190135"/>
    </ligand>
</feature>
<keyword evidence="16" id="KW-1185">Reference proteome</keyword>
<keyword evidence="8 11" id="KW-0249">Electron transport</keyword>
<dbReference type="GO" id="GO:0044205">
    <property type="term" value="P:'de novo' UMP biosynthetic process"/>
    <property type="evidence" value="ECO:0007669"/>
    <property type="project" value="UniProtKB-UniRule"/>
</dbReference>